<dbReference type="CDD" id="cd11527">
    <property type="entry name" value="NTP-PPase_dUTPase"/>
    <property type="match status" value="1"/>
</dbReference>
<dbReference type="RefSeq" id="WP_098816142.1">
    <property type="nucleotide sequence ID" value="NZ_NUSP01000041.1"/>
</dbReference>
<proteinExistence type="predicted"/>
<dbReference type="SUPFAM" id="SSF101386">
    <property type="entry name" value="all-alpha NTP pyrophosphatases"/>
    <property type="match status" value="1"/>
</dbReference>
<dbReference type="EMBL" id="NUSP01000041">
    <property type="protein sequence ID" value="PHD56121.1"/>
    <property type="molecule type" value="Genomic_DNA"/>
</dbReference>
<protein>
    <submittedName>
        <fullName evidence="1">dUTPase</fullName>
    </submittedName>
</protein>
<dbReference type="AlphaFoldDB" id="A0A2C4PV34"/>
<dbReference type="PIRSF" id="PIRSF030140">
    <property type="entry name" value="UCP030140"/>
    <property type="match status" value="1"/>
</dbReference>
<gene>
    <name evidence="1" type="ORF">COF57_28320</name>
</gene>
<accession>A0A2C4PV34</accession>
<evidence type="ECO:0000313" key="1">
    <source>
        <dbReference type="EMBL" id="PHD56121.1"/>
    </source>
</evidence>
<dbReference type="Proteomes" id="UP000223364">
    <property type="component" value="Unassembled WGS sequence"/>
</dbReference>
<comment type="caution">
    <text evidence="1">The sequence shown here is derived from an EMBL/GenBank/DDBJ whole genome shotgun (WGS) entry which is preliminary data.</text>
</comment>
<evidence type="ECO:0000313" key="2">
    <source>
        <dbReference type="Proteomes" id="UP000223364"/>
    </source>
</evidence>
<dbReference type="Gene3D" id="1.10.4010.10">
    <property type="entry name" value="Type II deoxyuridine triphosphatase"/>
    <property type="match status" value="1"/>
</dbReference>
<dbReference type="Pfam" id="PF08761">
    <property type="entry name" value="dUTPase_2"/>
    <property type="match status" value="1"/>
</dbReference>
<sequence>MKMNLTKIFGMQKVLDVRIVKEHGLEGQNLFYNMILALQVEIGELANETRCFKHWSNKGPSEKEVILMEYVDGFHFIASLGNGIGFNPNEYSLKLLEHNANVYTASTLVNQFNNVYEAVSEFRATQDMGLYEELLYSFLGLGKKLGFTFEEIEQGYYKKNEVNHQRQENGY</sequence>
<reference evidence="1 2" key="1">
    <citation type="submission" date="2017-09" db="EMBL/GenBank/DDBJ databases">
        <title>Large-scale bioinformatics analysis of Bacillus genomes uncovers conserved roles of natural products in bacterial physiology.</title>
        <authorList>
            <consortium name="Agbiome Team Llc"/>
            <person name="Bleich R.M."/>
            <person name="Grubbs K.J."/>
            <person name="Santa Maria K.C."/>
            <person name="Allen S.E."/>
            <person name="Farag S."/>
            <person name="Shank E.A."/>
            <person name="Bowers A."/>
        </authorList>
    </citation>
    <scope>NUCLEOTIDE SEQUENCE [LARGE SCALE GENOMIC DNA]</scope>
    <source>
        <strain evidence="1 2">AFS044295</strain>
    </source>
</reference>
<organism evidence="1 2">
    <name type="scientific">Bacillus wiedmannii</name>
    <dbReference type="NCBI Taxonomy" id="1890302"/>
    <lineage>
        <taxon>Bacteria</taxon>
        <taxon>Bacillati</taxon>
        <taxon>Bacillota</taxon>
        <taxon>Bacilli</taxon>
        <taxon>Bacillales</taxon>
        <taxon>Bacillaceae</taxon>
        <taxon>Bacillus</taxon>
        <taxon>Bacillus cereus group</taxon>
    </lineage>
</organism>
<dbReference type="InterPro" id="IPR016947">
    <property type="entry name" value="UCP030140"/>
</dbReference>
<dbReference type="InterPro" id="IPR014871">
    <property type="entry name" value="dUTPase/dCTP_pyrophosphatase"/>
</dbReference>
<name>A0A2C4PV34_9BACI</name>